<feature type="transmembrane region" description="Helical" evidence="6">
    <location>
        <begin position="207"/>
        <end position="230"/>
    </location>
</feature>
<evidence type="ECO:0000256" key="5">
    <source>
        <dbReference type="ARBA" id="ARBA00023136"/>
    </source>
</evidence>
<dbReference type="EMBL" id="JAKNCJ010000002">
    <property type="protein sequence ID" value="MCL6422856.1"/>
    <property type="molecule type" value="Genomic_DNA"/>
</dbReference>
<keyword evidence="5 6" id="KW-0472">Membrane</keyword>
<dbReference type="InterPro" id="IPR003834">
    <property type="entry name" value="Cyt_c_assmbl_TM_dom"/>
</dbReference>
<accession>A0ABT0QYY6</accession>
<organism evidence="8 9">
    <name type="scientific">Brachybacterium equifaecis</name>
    <dbReference type="NCBI Taxonomy" id="2910770"/>
    <lineage>
        <taxon>Bacteria</taxon>
        <taxon>Bacillati</taxon>
        <taxon>Actinomycetota</taxon>
        <taxon>Actinomycetes</taxon>
        <taxon>Micrococcales</taxon>
        <taxon>Dermabacteraceae</taxon>
        <taxon>Brachybacterium</taxon>
    </lineage>
</organism>
<dbReference type="Pfam" id="PF02683">
    <property type="entry name" value="DsbD_TM"/>
    <property type="match status" value="1"/>
</dbReference>
<feature type="transmembrane region" description="Helical" evidence="6">
    <location>
        <begin position="100"/>
        <end position="128"/>
    </location>
</feature>
<feature type="transmembrane region" description="Helical" evidence="6">
    <location>
        <begin position="20"/>
        <end position="43"/>
    </location>
</feature>
<evidence type="ECO:0000313" key="8">
    <source>
        <dbReference type="EMBL" id="MCL6422856.1"/>
    </source>
</evidence>
<name>A0ABT0QYY6_9MICO</name>
<feature type="domain" description="Cytochrome C biogenesis protein transmembrane" evidence="7">
    <location>
        <begin position="99"/>
        <end position="249"/>
    </location>
</feature>
<protein>
    <submittedName>
        <fullName evidence="8">Cytochrome c biogenesis protein CcdA</fullName>
    </submittedName>
</protein>
<comment type="caution">
    <text evidence="8">The sequence shown here is derived from an EMBL/GenBank/DDBJ whole genome shotgun (WGS) entry which is preliminary data.</text>
</comment>
<proteinExistence type="inferred from homology"/>
<gene>
    <name evidence="8" type="ORF">Bequi_05555</name>
</gene>
<reference evidence="8" key="1">
    <citation type="submission" date="2022-02" db="EMBL/GenBank/DDBJ databases">
        <authorList>
            <person name="Lee M."/>
            <person name="Kim S.-J."/>
            <person name="Jung M.-Y."/>
        </authorList>
    </citation>
    <scope>NUCLEOTIDE SEQUENCE</scope>
    <source>
        <strain evidence="8">JHP9</strain>
    </source>
</reference>
<evidence type="ECO:0000256" key="1">
    <source>
        <dbReference type="ARBA" id="ARBA00004141"/>
    </source>
</evidence>
<comment type="similarity">
    <text evidence="2">Belongs to the DsbD family.</text>
</comment>
<dbReference type="Proteomes" id="UP001203761">
    <property type="component" value="Unassembled WGS sequence"/>
</dbReference>
<dbReference type="PANTHER" id="PTHR31272:SF4">
    <property type="entry name" value="CYTOCHROME C-TYPE BIOGENESIS PROTEIN HI_1454-RELATED"/>
    <property type="match status" value="1"/>
</dbReference>
<evidence type="ECO:0000256" key="4">
    <source>
        <dbReference type="ARBA" id="ARBA00022989"/>
    </source>
</evidence>
<evidence type="ECO:0000259" key="7">
    <source>
        <dbReference type="Pfam" id="PF02683"/>
    </source>
</evidence>
<evidence type="ECO:0000256" key="2">
    <source>
        <dbReference type="ARBA" id="ARBA00006143"/>
    </source>
</evidence>
<feature type="transmembrane region" description="Helical" evidence="6">
    <location>
        <begin position="169"/>
        <end position="187"/>
    </location>
</feature>
<evidence type="ECO:0000313" key="9">
    <source>
        <dbReference type="Proteomes" id="UP001203761"/>
    </source>
</evidence>
<comment type="subcellular location">
    <subcellularLocation>
        <location evidence="1">Membrane</location>
        <topology evidence="1">Multi-pass membrane protein</topology>
    </subcellularLocation>
</comment>
<dbReference type="InterPro" id="IPR051790">
    <property type="entry name" value="Cytochrome_c-biogenesis_DsbD"/>
</dbReference>
<keyword evidence="9" id="KW-1185">Reference proteome</keyword>
<evidence type="ECO:0000256" key="6">
    <source>
        <dbReference type="SAM" id="Phobius"/>
    </source>
</evidence>
<sequence>MNGVDIGQIFSATVLSGSLWVAIAVAAAAGIVAFVSPCVLPVVPGYLGYVSGLAGGDGQGASTRAVGPLAGGGGKGKGGAKADRAALSTARRVAGSGRMALGAVLFVAGLAAVFVVLGGFVGAFGHLLQAHAVWVNRISGALVIAMGLIFLGVIPGLSGEKRIRTLPDAGLWGAPLMGMVFGFSWTPCIGPTYAAVLALSLDGASPLRGAILALAYSLGLGIPFVLFALLFQKALGASRFLARHRRTISVLSGALLIVIGVLLLTGQWSAWMMQIQSSLGTFETVV</sequence>
<keyword evidence="4 6" id="KW-1133">Transmembrane helix</keyword>
<feature type="transmembrane region" description="Helical" evidence="6">
    <location>
        <begin position="250"/>
        <end position="271"/>
    </location>
</feature>
<feature type="transmembrane region" description="Helical" evidence="6">
    <location>
        <begin position="134"/>
        <end position="157"/>
    </location>
</feature>
<dbReference type="PANTHER" id="PTHR31272">
    <property type="entry name" value="CYTOCHROME C-TYPE BIOGENESIS PROTEIN HI_1454-RELATED"/>
    <property type="match status" value="1"/>
</dbReference>
<evidence type="ECO:0000256" key="3">
    <source>
        <dbReference type="ARBA" id="ARBA00022692"/>
    </source>
</evidence>
<keyword evidence="3 6" id="KW-0812">Transmembrane</keyword>